<gene>
    <name evidence="5" type="ORF">RD110_07385</name>
</gene>
<dbReference type="EMBL" id="CP019236">
    <property type="protein sequence ID" value="APW37042.1"/>
    <property type="molecule type" value="Genomic_DNA"/>
</dbReference>
<dbReference type="KEGG" id="rhy:RD110_07385"/>
<accession>A0A1P8JTE5</accession>
<reference evidence="5 6" key="1">
    <citation type="submission" date="2017-01" db="EMBL/GenBank/DDBJ databases">
        <authorList>
            <person name="Mah S.A."/>
            <person name="Swanson W.J."/>
            <person name="Moy G.W."/>
            <person name="Vacquier V.D."/>
        </authorList>
    </citation>
    <scope>NUCLEOTIDE SEQUENCE [LARGE SCALE GENOMIC DNA]</scope>
    <source>
        <strain evidence="5 6">DCY110</strain>
    </source>
</reference>
<evidence type="ECO:0000313" key="6">
    <source>
        <dbReference type="Proteomes" id="UP000186609"/>
    </source>
</evidence>
<dbReference type="AlphaFoldDB" id="A0A1P8JTE5"/>
<evidence type="ECO:0000256" key="2">
    <source>
        <dbReference type="ARBA" id="ARBA00023136"/>
    </source>
</evidence>
<dbReference type="OrthoDB" id="9153931at2"/>
<proteinExistence type="predicted"/>
<keyword evidence="6" id="KW-1185">Reference proteome</keyword>
<feature type="domain" description="Glycine zipper 2TM" evidence="4">
    <location>
        <begin position="101"/>
        <end position="142"/>
    </location>
</feature>
<dbReference type="GO" id="GO:0019867">
    <property type="term" value="C:outer membrane"/>
    <property type="evidence" value="ECO:0007669"/>
    <property type="project" value="InterPro"/>
</dbReference>
<protein>
    <recommendedName>
        <fullName evidence="4">Glycine zipper 2TM domain-containing protein</fullName>
    </recommendedName>
</protein>
<name>A0A1P8JTE5_9BURK</name>
<sequence>MQHLSRSLFFSPAKVRAVRTGASLAAAAVLAAGLVGCAAPPAYSDNGYPNQAYPNQAAYPVQSTQQGYAVPAQQVQMAEFGRVTQIQLVRTEERPRSGSGAGAIIGGVAGAIIGHQIGGGFGRDAATAVGAVGGAVAGNSIEKNSAAPNVREVYRVSIQLDNGSYRAYDIGGGIDLRVGDRVRIENGQIIRS</sequence>
<keyword evidence="3" id="KW-0732">Signal</keyword>
<evidence type="ECO:0000256" key="1">
    <source>
        <dbReference type="ARBA" id="ARBA00004370"/>
    </source>
</evidence>
<feature type="signal peptide" evidence="3">
    <location>
        <begin position="1"/>
        <end position="38"/>
    </location>
</feature>
<dbReference type="PANTHER" id="PTHR35603:SF2">
    <property type="entry name" value="OUTER MEMBRANE LIPOPROTEIN"/>
    <property type="match status" value="1"/>
</dbReference>
<evidence type="ECO:0000313" key="5">
    <source>
        <dbReference type="EMBL" id="APW37042.1"/>
    </source>
</evidence>
<evidence type="ECO:0000259" key="4">
    <source>
        <dbReference type="Pfam" id="PF05433"/>
    </source>
</evidence>
<dbReference type="PANTHER" id="PTHR35603">
    <property type="match status" value="1"/>
</dbReference>
<keyword evidence="2" id="KW-0472">Membrane</keyword>
<dbReference type="Pfam" id="PF05433">
    <property type="entry name" value="Rick_17kDa_Anti"/>
    <property type="match status" value="1"/>
</dbReference>
<comment type="subcellular location">
    <subcellularLocation>
        <location evidence="1">Membrane</location>
    </subcellularLocation>
</comment>
<evidence type="ECO:0000256" key="3">
    <source>
        <dbReference type="SAM" id="SignalP"/>
    </source>
</evidence>
<dbReference type="STRING" id="1842727.RD110_07385"/>
<dbReference type="InterPro" id="IPR008816">
    <property type="entry name" value="Gly_zipper_2TM_dom"/>
</dbReference>
<dbReference type="RefSeq" id="WP_076198129.1">
    <property type="nucleotide sequence ID" value="NZ_CP019236.1"/>
</dbReference>
<dbReference type="InterPro" id="IPR051407">
    <property type="entry name" value="Bact_OM_lipoprot/Surf_antigen"/>
</dbReference>
<organism evidence="5 6">
    <name type="scientific">Rhodoferax koreensis</name>
    <dbReference type="NCBI Taxonomy" id="1842727"/>
    <lineage>
        <taxon>Bacteria</taxon>
        <taxon>Pseudomonadati</taxon>
        <taxon>Pseudomonadota</taxon>
        <taxon>Betaproteobacteria</taxon>
        <taxon>Burkholderiales</taxon>
        <taxon>Comamonadaceae</taxon>
        <taxon>Rhodoferax</taxon>
    </lineage>
</organism>
<feature type="chain" id="PRO_5012320396" description="Glycine zipper 2TM domain-containing protein" evidence="3">
    <location>
        <begin position="39"/>
        <end position="192"/>
    </location>
</feature>
<dbReference type="Proteomes" id="UP000186609">
    <property type="component" value="Chromosome"/>
</dbReference>